<dbReference type="Pfam" id="PF00732">
    <property type="entry name" value="GMC_oxred_N"/>
    <property type="match status" value="1"/>
</dbReference>
<evidence type="ECO:0000313" key="9">
    <source>
        <dbReference type="EMBL" id="MBC5781474.1"/>
    </source>
</evidence>
<evidence type="ECO:0000256" key="6">
    <source>
        <dbReference type="RuleBase" id="RU003968"/>
    </source>
</evidence>
<dbReference type="SUPFAM" id="SSF51905">
    <property type="entry name" value="FAD/NAD(P)-binding domain"/>
    <property type="match status" value="1"/>
</dbReference>
<comment type="similarity">
    <text evidence="2 6">Belongs to the GMC oxidoreductase family.</text>
</comment>
<feature type="binding site" evidence="5">
    <location>
        <position position="220"/>
    </location>
    <ligand>
        <name>FAD</name>
        <dbReference type="ChEBI" id="CHEBI:57692"/>
    </ligand>
</feature>
<dbReference type="RefSeq" id="WP_187074230.1">
    <property type="nucleotide sequence ID" value="NZ_JACORT010000001.1"/>
</dbReference>
<gene>
    <name evidence="9" type="ORF">H8N03_00875</name>
</gene>
<evidence type="ECO:0000259" key="7">
    <source>
        <dbReference type="PROSITE" id="PS00623"/>
    </source>
</evidence>
<dbReference type="AlphaFoldDB" id="A0A923MNT5"/>
<keyword evidence="10" id="KW-1185">Reference proteome</keyword>
<feature type="domain" description="Glucose-methanol-choline oxidoreductase N-terminal" evidence="7">
    <location>
        <begin position="82"/>
        <end position="105"/>
    </location>
</feature>
<dbReference type="Gene3D" id="3.30.560.10">
    <property type="entry name" value="Glucose Oxidase, domain 3"/>
    <property type="match status" value="1"/>
</dbReference>
<keyword evidence="4 5" id="KW-0274">FAD</keyword>
<dbReference type="InterPro" id="IPR036188">
    <property type="entry name" value="FAD/NAD-bd_sf"/>
</dbReference>
<reference evidence="9" key="1">
    <citation type="submission" date="2020-08" db="EMBL/GenBank/DDBJ databases">
        <title>Ramlibacter sp. USB13 16S ribosomal RNA gene genome sequencing and assembly.</title>
        <authorList>
            <person name="Kang M."/>
        </authorList>
    </citation>
    <scope>NUCLEOTIDE SEQUENCE</scope>
    <source>
        <strain evidence="9">USB13</strain>
    </source>
</reference>
<dbReference type="PROSITE" id="PS00624">
    <property type="entry name" value="GMC_OXRED_2"/>
    <property type="match status" value="1"/>
</dbReference>
<proteinExistence type="inferred from homology"/>
<evidence type="ECO:0000259" key="8">
    <source>
        <dbReference type="PROSITE" id="PS00624"/>
    </source>
</evidence>
<dbReference type="Pfam" id="PF05199">
    <property type="entry name" value="GMC_oxred_C"/>
    <property type="match status" value="1"/>
</dbReference>
<feature type="domain" description="Glucose-methanol-choline oxidoreductase N-terminal" evidence="8">
    <location>
        <begin position="256"/>
        <end position="270"/>
    </location>
</feature>
<dbReference type="PROSITE" id="PS00623">
    <property type="entry name" value="GMC_OXRED_1"/>
    <property type="match status" value="1"/>
</dbReference>
<sequence length="532" mass="57930">MLPSYDYIVAGAGTAGCVLANRLSEDPNRTVLLLEAGPRPRSLWVDMPAGVSRLIFPGPHNWGFHTEPEPELRNRRVYAPRGRGLGGSSLINGMAFFRGHPQDYEEWRAMGLEGWGWDDLLPLFKKLERRDAARSAQRGTSGELQICDPLYVHGSTREFMQSVQALGIPFNPDFNDGGPDGVGLIQFNIAAGVRHSADKAFLYPVLGKRPNLTVLTDAQVARVLLDEQRTATGLEIRVGGRLAQVNARREVILSAGAFGSPQILLNSGIGAPDTLQQAGIPVRHALPGVGRNLQDHMYIHHTFGCDAESSLNADFRGVRAMMHGVRYLLAKQGPLTTGASQACVFMRSSDAVTRPDLQICFRPVSWAFTPNGTMEIGRNPELTVSVCNLRPKSRGRVTVAGGDPFAAPKIHANYLSTSWDRDVAVKSVRHVRSIFQHQPLKQRVSAELAPGPRAQSDDEILDYVRNTAQSMHHWAGSCRMGRDADAVVDAELRVHGVRGLRVADCSVIPNIVSANTNAVSFVVGEKAAALIP</sequence>
<evidence type="ECO:0000256" key="4">
    <source>
        <dbReference type="ARBA" id="ARBA00022827"/>
    </source>
</evidence>
<keyword evidence="3 6" id="KW-0285">Flavoprotein</keyword>
<dbReference type="InterPro" id="IPR007867">
    <property type="entry name" value="GMC_OxRtase_C"/>
</dbReference>
<evidence type="ECO:0000313" key="10">
    <source>
        <dbReference type="Proteomes" id="UP000608513"/>
    </source>
</evidence>
<comment type="caution">
    <text evidence="9">The sequence shown here is derived from an EMBL/GenBank/DDBJ whole genome shotgun (WGS) entry which is preliminary data.</text>
</comment>
<dbReference type="InterPro" id="IPR000172">
    <property type="entry name" value="GMC_OxRdtase_N"/>
</dbReference>
<protein>
    <submittedName>
        <fullName evidence="9">GMC family oxidoreductase N-terminal domain-containing protein</fullName>
    </submittedName>
</protein>
<accession>A0A923MNT5</accession>
<dbReference type="PANTHER" id="PTHR11552:SF147">
    <property type="entry name" value="CHOLINE DEHYDROGENASE, MITOCHONDRIAL"/>
    <property type="match status" value="1"/>
</dbReference>
<dbReference type="SUPFAM" id="SSF54373">
    <property type="entry name" value="FAD-linked reductases, C-terminal domain"/>
    <property type="match status" value="1"/>
</dbReference>
<dbReference type="PIRSF" id="PIRSF000137">
    <property type="entry name" value="Alcohol_oxidase"/>
    <property type="match status" value="1"/>
</dbReference>
<dbReference type="InterPro" id="IPR012132">
    <property type="entry name" value="GMC_OxRdtase"/>
</dbReference>
<name>A0A923MNT5_9BURK</name>
<comment type="cofactor">
    <cofactor evidence="1 5">
        <name>FAD</name>
        <dbReference type="ChEBI" id="CHEBI:57692"/>
    </cofactor>
</comment>
<evidence type="ECO:0000256" key="5">
    <source>
        <dbReference type="PIRSR" id="PIRSR000137-2"/>
    </source>
</evidence>
<dbReference type="GO" id="GO:0050660">
    <property type="term" value="F:flavin adenine dinucleotide binding"/>
    <property type="evidence" value="ECO:0007669"/>
    <property type="project" value="InterPro"/>
</dbReference>
<dbReference type="Gene3D" id="3.50.50.60">
    <property type="entry name" value="FAD/NAD(P)-binding domain"/>
    <property type="match status" value="1"/>
</dbReference>
<dbReference type="Proteomes" id="UP000608513">
    <property type="component" value="Unassembled WGS sequence"/>
</dbReference>
<evidence type="ECO:0000256" key="3">
    <source>
        <dbReference type="ARBA" id="ARBA00022630"/>
    </source>
</evidence>
<dbReference type="GO" id="GO:0016614">
    <property type="term" value="F:oxidoreductase activity, acting on CH-OH group of donors"/>
    <property type="evidence" value="ECO:0007669"/>
    <property type="project" value="InterPro"/>
</dbReference>
<evidence type="ECO:0000256" key="1">
    <source>
        <dbReference type="ARBA" id="ARBA00001974"/>
    </source>
</evidence>
<organism evidence="9 10">
    <name type="scientific">Ramlibacter cellulosilyticus</name>
    <dbReference type="NCBI Taxonomy" id="2764187"/>
    <lineage>
        <taxon>Bacteria</taxon>
        <taxon>Pseudomonadati</taxon>
        <taxon>Pseudomonadota</taxon>
        <taxon>Betaproteobacteria</taxon>
        <taxon>Burkholderiales</taxon>
        <taxon>Comamonadaceae</taxon>
        <taxon>Ramlibacter</taxon>
    </lineage>
</organism>
<evidence type="ECO:0000256" key="2">
    <source>
        <dbReference type="ARBA" id="ARBA00010790"/>
    </source>
</evidence>
<dbReference type="PANTHER" id="PTHR11552">
    <property type="entry name" value="GLUCOSE-METHANOL-CHOLINE GMC OXIDOREDUCTASE"/>
    <property type="match status" value="1"/>
</dbReference>
<dbReference type="EMBL" id="JACORT010000001">
    <property type="protein sequence ID" value="MBC5781474.1"/>
    <property type="molecule type" value="Genomic_DNA"/>
</dbReference>